<dbReference type="PANTHER" id="PTHR46169:SF29">
    <property type="entry name" value="DNA REPLICATION-RELATED ELEMENT FACTOR, ISOFORM A"/>
    <property type="match status" value="1"/>
</dbReference>
<sequence>LEKRFIPSTDSLPLRCAAVDPRYSHLRFTDDSLRKQIREELEDEISGISIDTNTASETDEEEEPPAKKTKTGDSAMSFLLGLSSDNSQSTSMTSHQEMQYFINEPPLNPDGNPLEWWRKNEERFPRLSKIARKLMCVPTTSVPAERVFSTSGMIVNKLRASLKPENVDMLDLYGYVFAKGEQDIFQSTSDKNFNSCLAT</sequence>
<dbReference type="SUPFAM" id="SSF53098">
    <property type="entry name" value="Ribonuclease H-like"/>
    <property type="match status" value="1"/>
</dbReference>
<evidence type="ECO:0000313" key="3">
    <source>
        <dbReference type="EnsemblMetazoa" id="Aqu2.1.02801_001"/>
    </source>
</evidence>
<dbReference type="AlphaFoldDB" id="A0A1X7SKZ7"/>
<feature type="domain" description="HAT C-terminal dimerisation" evidence="2">
    <location>
        <begin position="101"/>
        <end position="170"/>
    </location>
</feature>
<dbReference type="eggNOG" id="KOG1121">
    <property type="taxonomic scope" value="Eukaryota"/>
</dbReference>
<dbReference type="InParanoid" id="A0A1X7SKZ7"/>
<dbReference type="EnsemblMetazoa" id="Aqu2.1.02801_001">
    <property type="protein sequence ID" value="Aqu2.1.02801_001"/>
    <property type="gene ID" value="Aqu2.1.02801"/>
</dbReference>
<dbReference type="InterPro" id="IPR008906">
    <property type="entry name" value="HATC_C_dom"/>
</dbReference>
<accession>A0A1X7SKZ7</accession>
<evidence type="ECO:0000259" key="2">
    <source>
        <dbReference type="Pfam" id="PF05699"/>
    </source>
</evidence>
<name>A0A1X7SKZ7_AMPQE</name>
<proteinExistence type="predicted"/>
<dbReference type="GO" id="GO:0006357">
    <property type="term" value="P:regulation of transcription by RNA polymerase II"/>
    <property type="evidence" value="ECO:0007669"/>
    <property type="project" value="TreeGrafter"/>
</dbReference>
<dbReference type="STRING" id="400682.A0A1X7SKZ7"/>
<dbReference type="InterPro" id="IPR052717">
    <property type="entry name" value="Vacuolar_transposase_reg"/>
</dbReference>
<feature type="region of interest" description="Disordered" evidence="1">
    <location>
        <begin position="44"/>
        <end position="74"/>
    </location>
</feature>
<protein>
    <recommendedName>
        <fullName evidence="2">HAT C-terminal dimerisation domain-containing protein</fullName>
    </recommendedName>
</protein>
<dbReference type="OrthoDB" id="1607513at2759"/>
<reference evidence="3" key="1">
    <citation type="submission" date="2017-05" db="UniProtKB">
        <authorList>
            <consortium name="EnsemblMetazoa"/>
        </authorList>
    </citation>
    <scope>IDENTIFICATION</scope>
</reference>
<organism evidence="3">
    <name type="scientific">Amphimedon queenslandica</name>
    <name type="common">Sponge</name>
    <dbReference type="NCBI Taxonomy" id="400682"/>
    <lineage>
        <taxon>Eukaryota</taxon>
        <taxon>Metazoa</taxon>
        <taxon>Porifera</taxon>
        <taxon>Demospongiae</taxon>
        <taxon>Heteroscleromorpha</taxon>
        <taxon>Haplosclerida</taxon>
        <taxon>Niphatidae</taxon>
        <taxon>Amphimedon</taxon>
    </lineage>
</organism>
<dbReference type="Pfam" id="PF05699">
    <property type="entry name" value="Dimer_Tnp_hAT"/>
    <property type="match status" value="1"/>
</dbReference>
<dbReference type="GO" id="GO:0005634">
    <property type="term" value="C:nucleus"/>
    <property type="evidence" value="ECO:0007669"/>
    <property type="project" value="TreeGrafter"/>
</dbReference>
<evidence type="ECO:0000256" key="1">
    <source>
        <dbReference type="SAM" id="MobiDB-lite"/>
    </source>
</evidence>
<dbReference type="InterPro" id="IPR012337">
    <property type="entry name" value="RNaseH-like_sf"/>
</dbReference>
<dbReference type="GO" id="GO:0046983">
    <property type="term" value="F:protein dimerization activity"/>
    <property type="evidence" value="ECO:0007669"/>
    <property type="project" value="InterPro"/>
</dbReference>
<dbReference type="PANTHER" id="PTHR46169">
    <property type="entry name" value="DNA REPLICATION-RELATED ELEMENT FACTOR, ISOFORM A"/>
    <property type="match status" value="1"/>
</dbReference>